<evidence type="ECO:0000313" key="3">
    <source>
        <dbReference type="Proteomes" id="UP000799539"/>
    </source>
</evidence>
<reference evidence="2" key="1">
    <citation type="journal article" date="2020" name="Stud. Mycol.">
        <title>101 Dothideomycetes genomes: a test case for predicting lifestyles and emergence of pathogens.</title>
        <authorList>
            <person name="Haridas S."/>
            <person name="Albert R."/>
            <person name="Binder M."/>
            <person name="Bloem J."/>
            <person name="Labutti K."/>
            <person name="Salamov A."/>
            <person name="Andreopoulos B."/>
            <person name="Baker S."/>
            <person name="Barry K."/>
            <person name="Bills G."/>
            <person name="Bluhm B."/>
            <person name="Cannon C."/>
            <person name="Castanera R."/>
            <person name="Culley D."/>
            <person name="Daum C."/>
            <person name="Ezra D."/>
            <person name="Gonzalez J."/>
            <person name="Henrissat B."/>
            <person name="Kuo A."/>
            <person name="Liang C."/>
            <person name="Lipzen A."/>
            <person name="Lutzoni F."/>
            <person name="Magnuson J."/>
            <person name="Mondo S."/>
            <person name="Nolan M."/>
            <person name="Ohm R."/>
            <person name="Pangilinan J."/>
            <person name="Park H.-J."/>
            <person name="Ramirez L."/>
            <person name="Alfaro M."/>
            <person name="Sun H."/>
            <person name="Tritt A."/>
            <person name="Yoshinaga Y."/>
            <person name="Zwiers L.-H."/>
            <person name="Turgeon B."/>
            <person name="Goodwin S."/>
            <person name="Spatafora J."/>
            <person name="Crous P."/>
            <person name="Grigoriev I."/>
        </authorList>
    </citation>
    <scope>NUCLEOTIDE SEQUENCE</scope>
    <source>
        <strain evidence="2">SCOH1-5</strain>
    </source>
</reference>
<name>A0A6A6FBM5_9PEZI</name>
<dbReference type="Proteomes" id="UP000799539">
    <property type="component" value="Unassembled WGS sequence"/>
</dbReference>
<keyword evidence="3" id="KW-1185">Reference proteome</keyword>
<accession>A0A6A6FBM5</accession>
<feature type="compositionally biased region" description="Basic and acidic residues" evidence="1">
    <location>
        <begin position="245"/>
        <end position="259"/>
    </location>
</feature>
<dbReference type="AlphaFoldDB" id="A0A6A6FBM5"/>
<protein>
    <submittedName>
        <fullName evidence="2">Uncharacterized protein</fullName>
    </submittedName>
</protein>
<feature type="compositionally biased region" description="Basic and acidic residues" evidence="1">
    <location>
        <begin position="105"/>
        <end position="127"/>
    </location>
</feature>
<dbReference type="OrthoDB" id="3647944at2759"/>
<evidence type="ECO:0000313" key="2">
    <source>
        <dbReference type="EMBL" id="KAF2210723.1"/>
    </source>
</evidence>
<proteinExistence type="predicted"/>
<feature type="compositionally biased region" description="Basic residues" evidence="1">
    <location>
        <begin position="215"/>
        <end position="226"/>
    </location>
</feature>
<feature type="region of interest" description="Disordered" evidence="1">
    <location>
        <begin position="24"/>
        <end position="154"/>
    </location>
</feature>
<gene>
    <name evidence="2" type="ORF">CERZMDRAFT_99332</name>
</gene>
<feature type="region of interest" description="Disordered" evidence="1">
    <location>
        <begin position="206"/>
        <end position="270"/>
    </location>
</feature>
<organism evidence="2 3">
    <name type="scientific">Cercospora zeae-maydis SCOH1-5</name>
    <dbReference type="NCBI Taxonomy" id="717836"/>
    <lineage>
        <taxon>Eukaryota</taxon>
        <taxon>Fungi</taxon>
        <taxon>Dikarya</taxon>
        <taxon>Ascomycota</taxon>
        <taxon>Pezizomycotina</taxon>
        <taxon>Dothideomycetes</taxon>
        <taxon>Dothideomycetidae</taxon>
        <taxon>Mycosphaerellales</taxon>
        <taxon>Mycosphaerellaceae</taxon>
        <taxon>Cercospora</taxon>
    </lineage>
</organism>
<evidence type="ECO:0000256" key="1">
    <source>
        <dbReference type="SAM" id="MobiDB-lite"/>
    </source>
</evidence>
<dbReference type="EMBL" id="ML992680">
    <property type="protein sequence ID" value="KAF2210723.1"/>
    <property type="molecule type" value="Genomic_DNA"/>
</dbReference>
<sequence length="270" mass="30365">MSSTSQNPGSPVDFPEYYEELFGIDPFQLPPPGIPELPQEGSLQETLDLFGLNPSLAGDEQPPLSGAIQPPPPPRTGRSRQRRTTPRPPVIYASPVSYLRVSRYPRNETRGPLDHPDDSDSDREMPRRIIQVAVPNRQGPSSSSSTRRNPREERRRLHAATLQVLYHEQQLSWEGRMALEEVMVQNGFTYGEISEEDILAIRAQARAVNPSQRSGRQRPSMHRPTARTRQVGGERGRTLTLGDPSRTRSRENEQEERTLGEGSGWSAEQN</sequence>